<organism evidence="2">
    <name type="scientific">viral metagenome</name>
    <dbReference type="NCBI Taxonomy" id="1070528"/>
    <lineage>
        <taxon>unclassified sequences</taxon>
        <taxon>metagenomes</taxon>
        <taxon>organismal metagenomes</taxon>
    </lineage>
</organism>
<evidence type="ECO:0000256" key="1">
    <source>
        <dbReference type="SAM" id="Coils"/>
    </source>
</evidence>
<accession>A0A6C0HT43</accession>
<evidence type="ECO:0000313" key="2">
    <source>
        <dbReference type="EMBL" id="QHT83634.1"/>
    </source>
</evidence>
<proteinExistence type="predicted"/>
<keyword evidence="1" id="KW-0175">Coiled coil</keyword>
<sequence>MSKICNECNIEKSVDLFHKRNKIEHKGKCKECIYKISVLDIGKKKCTQCNNEKPLECFSKFKRNKCGYRGNCKECENNKVYKGENENNKICIKCNIEKPINDFYLRKKNSNRYNNYCKKCDYEKQKNYRKNNKEELNLKNREQQKERLKTDIEFKIKRNLGRRLHHALNNNLKKLKTKELLDCSIEYFKNWISYQFEDWMSWENYGEWQLDHVKPCASFDMTKIEEQQDCFHWKNYRPLSKKINISKSNKIDDELIKQHKILSDNYEKNIIN</sequence>
<name>A0A6C0HT43_9ZZZZ</name>
<reference evidence="2" key="1">
    <citation type="journal article" date="2020" name="Nature">
        <title>Giant virus diversity and host interactions through global metagenomics.</title>
        <authorList>
            <person name="Schulz F."/>
            <person name="Roux S."/>
            <person name="Paez-Espino D."/>
            <person name="Jungbluth S."/>
            <person name="Walsh D.A."/>
            <person name="Denef V.J."/>
            <person name="McMahon K.D."/>
            <person name="Konstantinidis K.T."/>
            <person name="Eloe-Fadrosh E.A."/>
            <person name="Kyrpides N.C."/>
            <person name="Woyke T."/>
        </authorList>
    </citation>
    <scope>NUCLEOTIDE SEQUENCE</scope>
    <source>
        <strain evidence="2">GVMAG-M-3300023184-168</strain>
    </source>
</reference>
<dbReference type="EMBL" id="MN740010">
    <property type="protein sequence ID" value="QHT83634.1"/>
    <property type="molecule type" value="Genomic_DNA"/>
</dbReference>
<feature type="coiled-coil region" evidence="1">
    <location>
        <begin position="131"/>
        <end position="158"/>
    </location>
</feature>
<protein>
    <submittedName>
        <fullName evidence="2">Uncharacterized protein</fullName>
    </submittedName>
</protein>
<dbReference type="AlphaFoldDB" id="A0A6C0HT43"/>